<dbReference type="Pfam" id="PF00027">
    <property type="entry name" value="cNMP_binding"/>
    <property type="match status" value="1"/>
</dbReference>
<dbReference type="PROSITE" id="PS51063">
    <property type="entry name" value="HTH_CRP_2"/>
    <property type="match status" value="1"/>
</dbReference>
<dbReference type="InterPro" id="IPR000595">
    <property type="entry name" value="cNMP-bd_dom"/>
</dbReference>
<evidence type="ECO:0000313" key="6">
    <source>
        <dbReference type="EMBL" id="MEJ8846358.1"/>
    </source>
</evidence>
<reference evidence="6 7" key="1">
    <citation type="submission" date="2024-03" db="EMBL/GenBank/DDBJ databases">
        <title>Novel species of the genus Variovorax.</title>
        <authorList>
            <person name="Liu Q."/>
            <person name="Xin Y.-H."/>
        </authorList>
    </citation>
    <scope>NUCLEOTIDE SEQUENCE [LARGE SCALE GENOMIC DNA]</scope>
    <source>
        <strain evidence="6 7">KACC 18900</strain>
    </source>
</reference>
<gene>
    <name evidence="6" type="ORF">WKW82_06845</name>
</gene>
<evidence type="ECO:0000313" key="7">
    <source>
        <dbReference type="Proteomes" id="UP001385892"/>
    </source>
</evidence>
<dbReference type="Pfam" id="PF13545">
    <property type="entry name" value="HTH_Crp_2"/>
    <property type="match status" value="1"/>
</dbReference>
<name>A0ABU8WFS3_9BURK</name>
<evidence type="ECO:0000256" key="1">
    <source>
        <dbReference type="ARBA" id="ARBA00023015"/>
    </source>
</evidence>
<feature type="region of interest" description="Disordered" evidence="4">
    <location>
        <begin position="241"/>
        <end position="265"/>
    </location>
</feature>
<comment type="caution">
    <text evidence="6">The sequence shown here is derived from an EMBL/GenBank/DDBJ whole genome shotgun (WGS) entry which is preliminary data.</text>
</comment>
<dbReference type="InterPro" id="IPR018490">
    <property type="entry name" value="cNMP-bd_dom_sf"/>
</dbReference>
<evidence type="ECO:0000256" key="4">
    <source>
        <dbReference type="SAM" id="MobiDB-lite"/>
    </source>
</evidence>
<dbReference type="InterPro" id="IPR012318">
    <property type="entry name" value="HTH_CRP"/>
</dbReference>
<keyword evidence="7" id="KW-1185">Reference proteome</keyword>
<evidence type="ECO:0000259" key="5">
    <source>
        <dbReference type="PROSITE" id="PS51063"/>
    </source>
</evidence>
<dbReference type="Proteomes" id="UP001385892">
    <property type="component" value="Unassembled WGS sequence"/>
</dbReference>
<protein>
    <submittedName>
        <fullName evidence="6">Crp/Fnr family transcriptional regulator</fullName>
    </submittedName>
</protein>
<dbReference type="CDD" id="cd00038">
    <property type="entry name" value="CAP_ED"/>
    <property type="match status" value="1"/>
</dbReference>
<dbReference type="EMBL" id="JBBKZT010000003">
    <property type="protein sequence ID" value="MEJ8846358.1"/>
    <property type="molecule type" value="Genomic_DNA"/>
</dbReference>
<organism evidence="6 7">
    <name type="scientific">Variovorax rhizosphaerae</name>
    <dbReference type="NCBI Taxonomy" id="1836200"/>
    <lineage>
        <taxon>Bacteria</taxon>
        <taxon>Pseudomonadati</taxon>
        <taxon>Pseudomonadota</taxon>
        <taxon>Betaproteobacteria</taxon>
        <taxon>Burkholderiales</taxon>
        <taxon>Comamonadaceae</taxon>
        <taxon>Variovorax</taxon>
    </lineage>
</organism>
<dbReference type="SUPFAM" id="SSF51206">
    <property type="entry name" value="cAMP-binding domain-like"/>
    <property type="match status" value="1"/>
</dbReference>
<keyword evidence="2" id="KW-0238">DNA-binding</keyword>
<evidence type="ECO:0000256" key="2">
    <source>
        <dbReference type="ARBA" id="ARBA00023125"/>
    </source>
</evidence>
<sequence length="265" mass="29328">MTTVRKGPDAYWPLARSLLMREPGFDRCGADSIDALMESARLVSVTRGTRVHQYDVPLEDLIMVVDGVLEVGRRLGAGRRHLVAFTYPGMVLGFLPCVDGGPIPHEAVAHVASVLLLMPVDAVRKRRQIDVSIRQAFEIQFADRIRRLYDSLTESLMLPMHQRLAKLLDTLVGSHGRQSGLEWHIDLDTPQSDLADLLGATRQSVNEALRRLEREGLVRVARSRITVLDLVALRARGPRGEVESIDRAAGPDPVADTVPQAPAER</sequence>
<accession>A0ABU8WFS3</accession>
<dbReference type="SUPFAM" id="SSF46785">
    <property type="entry name" value="Winged helix' DNA-binding domain"/>
    <property type="match status" value="1"/>
</dbReference>
<keyword evidence="3" id="KW-0804">Transcription</keyword>
<dbReference type="Gene3D" id="1.10.10.10">
    <property type="entry name" value="Winged helix-like DNA-binding domain superfamily/Winged helix DNA-binding domain"/>
    <property type="match status" value="1"/>
</dbReference>
<dbReference type="Gene3D" id="2.60.120.10">
    <property type="entry name" value="Jelly Rolls"/>
    <property type="match status" value="1"/>
</dbReference>
<dbReference type="InterPro" id="IPR036390">
    <property type="entry name" value="WH_DNA-bd_sf"/>
</dbReference>
<evidence type="ECO:0000256" key="3">
    <source>
        <dbReference type="ARBA" id="ARBA00023163"/>
    </source>
</evidence>
<keyword evidence="1" id="KW-0805">Transcription regulation</keyword>
<dbReference type="RefSeq" id="WP_340341523.1">
    <property type="nucleotide sequence ID" value="NZ_JBBKZT010000003.1"/>
</dbReference>
<dbReference type="InterPro" id="IPR036388">
    <property type="entry name" value="WH-like_DNA-bd_sf"/>
</dbReference>
<proteinExistence type="predicted"/>
<feature type="domain" description="HTH crp-type" evidence="5">
    <location>
        <begin position="158"/>
        <end position="231"/>
    </location>
</feature>
<dbReference type="SMART" id="SM00419">
    <property type="entry name" value="HTH_CRP"/>
    <property type="match status" value="1"/>
</dbReference>
<dbReference type="InterPro" id="IPR014710">
    <property type="entry name" value="RmlC-like_jellyroll"/>
</dbReference>